<protein>
    <submittedName>
        <fullName evidence="3">Circularly permuted type 2 ATP-grasp protein</fullName>
    </submittedName>
</protein>
<feature type="domain" description="DUF403" evidence="1">
    <location>
        <begin position="511"/>
        <end position="815"/>
    </location>
</feature>
<dbReference type="AlphaFoldDB" id="A0A7J5C032"/>
<evidence type="ECO:0000259" key="2">
    <source>
        <dbReference type="Pfam" id="PF14403"/>
    </source>
</evidence>
<dbReference type="Gene3D" id="3.30.1490.270">
    <property type="match status" value="1"/>
</dbReference>
<organism evidence="3 4">
    <name type="scientific">Pseudoclavibacter chungangensis</name>
    <dbReference type="NCBI Taxonomy" id="587635"/>
    <lineage>
        <taxon>Bacteria</taxon>
        <taxon>Bacillati</taxon>
        <taxon>Actinomycetota</taxon>
        <taxon>Actinomycetes</taxon>
        <taxon>Micrococcales</taxon>
        <taxon>Microbacteriaceae</taxon>
        <taxon>Pseudoclavibacter</taxon>
    </lineage>
</organism>
<dbReference type="RefSeq" id="WP_158039622.1">
    <property type="nucleotide sequence ID" value="NZ_JACCFV010000001.1"/>
</dbReference>
<dbReference type="Proteomes" id="UP000467240">
    <property type="component" value="Unassembled WGS sequence"/>
</dbReference>
<reference evidence="3 4" key="1">
    <citation type="submission" date="2019-09" db="EMBL/GenBank/DDBJ databases">
        <title>Phylogeny of genus Pseudoclavibacter and closely related genus.</title>
        <authorList>
            <person name="Li Y."/>
        </authorList>
    </citation>
    <scope>NUCLEOTIDE SEQUENCE [LARGE SCALE GENOMIC DNA]</scope>
    <source>
        <strain evidence="3 4">DSM 23821</strain>
    </source>
</reference>
<proteinExistence type="predicted"/>
<feature type="domain" description="Circularly permuted ATP-grasp type 2" evidence="2">
    <location>
        <begin position="84"/>
        <end position="459"/>
    </location>
</feature>
<evidence type="ECO:0000313" key="4">
    <source>
        <dbReference type="Proteomes" id="UP000467240"/>
    </source>
</evidence>
<dbReference type="EMBL" id="WBJZ01000004">
    <property type="protein sequence ID" value="KAB1660126.1"/>
    <property type="molecule type" value="Genomic_DNA"/>
</dbReference>
<dbReference type="InterPro" id="IPR051680">
    <property type="entry name" value="ATP-dep_Glu-Cys_Ligase-2"/>
</dbReference>
<sequence length="836" mass="90594">MTFGSHSVGTDDDGPLERGFREVLEGRDRSVAPDDLVAALVGGDPLGMLEAKRAARRLVQDDGITYGGTADGGQARLWEIDPIPVVIGAAEWASLERGLEQRARALHALQDDLYGERRLLRDGVVPPPVVLGHPGFVRPAVGVPRERRPLVMFATDLGRDADGSWRVLGDRTQAPSGAGYAMATRRVVARLLPRLHRTTEIGTLLGFFHTMSAALTDAAPSGEGTVRTVMLSPGAASETAFDQAFLASALGVPLVEADDLVVRDGRPWLRAGHGDVPVDVVLRRVDELWSDPLDLRGESELGVPGLLESTRLGNVTVVNPIGAGVLESVGLAPYLGDVVRRLLGEEPLLESPETWWCGDATARSHVLANFDTLLIRPTDRADGPTSIAGWELDRTRREHLRDEILARPWAWTGQRPLPLSSTPTVTADGLEDRRFVLRTFGAWHGERFELMRGGLGRVAAERDEHTVSNERGALAKDVWVLGTAHGSPADTVVTTRRTRARRRGGLFETTPRVADNLHWVGRYTERADGTVRLLAVAGDLAEDHALHPGTAGNTALGTLLAALPGVTGARPRADGEAVADYLRDLVVGPAPRGTIASSVARVVRASQQVRDLLSDDTWSELSALERAVGETHPLVADELRPHFDSLLGPLLALQGIAAHGMYRDETWAYLDAGVRIERAQFAVALLMSVLTPASSPVVEFLVTEAVLRVFDSVISHRRRVADATGPAVQVESTLDLLLVDRRNPRSVAFQLEALERDLRIIGDATLVAAVRELIDGLPPLDLGTLTDDRDALESVLVSLLGALRTIGDRIERRHFLRQAPHAAHQARWSPERRART</sequence>
<dbReference type="SUPFAM" id="SSF56059">
    <property type="entry name" value="Glutathione synthetase ATP-binding domain-like"/>
    <property type="match status" value="1"/>
</dbReference>
<dbReference type="OrthoDB" id="9803842at2"/>
<dbReference type="PANTHER" id="PTHR34595">
    <property type="entry name" value="BLR5612 PROTEIN"/>
    <property type="match status" value="1"/>
</dbReference>
<dbReference type="InterPro" id="IPR007296">
    <property type="entry name" value="DUF403"/>
</dbReference>
<evidence type="ECO:0000313" key="3">
    <source>
        <dbReference type="EMBL" id="KAB1660126.1"/>
    </source>
</evidence>
<dbReference type="Pfam" id="PF14403">
    <property type="entry name" value="CP_ATPgrasp_2"/>
    <property type="match status" value="1"/>
</dbReference>
<gene>
    <name evidence="3" type="ORF">F8O01_04160</name>
</gene>
<dbReference type="PANTHER" id="PTHR34595:SF2">
    <property type="entry name" value="BLR2978 PROTEIN"/>
    <property type="match status" value="1"/>
</dbReference>
<dbReference type="Pfam" id="PF04168">
    <property type="entry name" value="Alpha-E"/>
    <property type="match status" value="1"/>
</dbReference>
<dbReference type="InterPro" id="IPR025841">
    <property type="entry name" value="CP_ATPgrasp_2"/>
</dbReference>
<keyword evidence="4" id="KW-1185">Reference proteome</keyword>
<comment type="caution">
    <text evidence="3">The sequence shown here is derived from an EMBL/GenBank/DDBJ whole genome shotgun (WGS) entry which is preliminary data.</text>
</comment>
<evidence type="ECO:0000259" key="1">
    <source>
        <dbReference type="Pfam" id="PF04168"/>
    </source>
</evidence>
<dbReference type="Gene3D" id="3.40.50.11290">
    <property type="match status" value="1"/>
</dbReference>
<accession>A0A7J5C032</accession>
<name>A0A7J5C032_9MICO</name>